<feature type="domain" description="WAP" evidence="1">
    <location>
        <begin position="3"/>
        <end position="50"/>
    </location>
</feature>
<reference evidence="2" key="1">
    <citation type="journal article" date="2019" name="bioRxiv">
        <title>The Genome of the Zebra Mussel, Dreissena polymorpha: A Resource for Invasive Species Research.</title>
        <authorList>
            <person name="McCartney M.A."/>
            <person name="Auch B."/>
            <person name="Kono T."/>
            <person name="Mallez S."/>
            <person name="Zhang Y."/>
            <person name="Obille A."/>
            <person name="Becker A."/>
            <person name="Abrahante J.E."/>
            <person name="Garbe J."/>
            <person name="Badalamenti J.P."/>
            <person name="Herman A."/>
            <person name="Mangelson H."/>
            <person name="Liachko I."/>
            <person name="Sullivan S."/>
            <person name="Sone E.D."/>
            <person name="Koren S."/>
            <person name="Silverstein K.A.T."/>
            <person name="Beckman K.B."/>
            <person name="Gohl D.M."/>
        </authorList>
    </citation>
    <scope>NUCLEOTIDE SEQUENCE</scope>
    <source>
        <strain evidence="2">Duluth1</strain>
        <tissue evidence="2">Whole animal</tissue>
    </source>
</reference>
<dbReference type="Gene3D" id="4.10.75.10">
    <property type="entry name" value="Elafin-like"/>
    <property type="match status" value="1"/>
</dbReference>
<keyword evidence="3" id="KW-1185">Reference proteome</keyword>
<dbReference type="GO" id="GO:0005576">
    <property type="term" value="C:extracellular region"/>
    <property type="evidence" value="ECO:0007669"/>
    <property type="project" value="InterPro"/>
</dbReference>
<dbReference type="SUPFAM" id="SSF57256">
    <property type="entry name" value="Elafin-like"/>
    <property type="match status" value="1"/>
</dbReference>
<dbReference type="Pfam" id="PF00095">
    <property type="entry name" value="WAP"/>
    <property type="match status" value="1"/>
</dbReference>
<dbReference type="GO" id="GO:0030414">
    <property type="term" value="F:peptidase inhibitor activity"/>
    <property type="evidence" value="ECO:0007669"/>
    <property type="project" value="InterPro"/>
</dbReference>
<protein>
    <recommendedName>
        <fullName evidence="1">WAP domain-containing protein</fullName>
    </recommendedName>
</protein>
<dbReference type="SMART" id="SM00217">
    <property type="entry name" value="WAP"/>
    <property type="match status" value="1"/>
</dbReference>
<dbReference type="PRINTS" id="PR00003">
    <property type="entry name" value="4DISULPHCORE"/>
</dbReference>
<dbReference type="Proteomes" id="UP000828390">
    <property type="component" value="Unassembled WGS sequence"/>
</dbReference>
<proteinExistence type="predicted"/>
<sequence length="59" mass="6151">MACLGKEGACPALQQNVVGICVQVCNTDFDCPDVQKCCGNGCGKVCMKPTQIRTPTGLC</sequence>
<dbReference type="AlphaFoldDB" id="A0A9D4MKQ5"/>
<organism evidence="2 3">
    <name type="scientific">Dreissena polymorpha</name>
    <name type="common">Zebra mussel</name>
    <name type="synonym">Mytilus polymorpha</name>
    <dbReference type="NCBI Taxonomy" id="45954"/>
    <lineage>
        <taxon>Eukaryota</taxon>
        <taxon>Metazoa</taxon>
        <taxon>Spiralia</taxon>
        <taxon>Lophotrochozoa</taxon>
        <taxon>Mollusca</taxon>
        <taxon>Bivalvia</taxon>
        <taxon>Autobranchia</taxon>
        <taxon>Heteroconchia</taxon>
        <taxon>Euheterodonta</taxon>
        <taxon>Imparidentia</taxon>
        <taxon>Neoheterodontei</taxon>
        <taxon>Myida</taxon>
        <taxon>Dreissenoidea</taxon>
        <taxon>Dreissenidae</taxon>
        <taxon>Dreissena</taxon>
    </lineage>
</organism>
<dbReference type="InterPro" id="IPR008197">
    <property type="entry name" value="WAP_dom"/>
</dbReference>
<evidence type="ECO:0000259" key="1">
    <source>
        <dbReference type="PROSITE" id="PS51390"/>
    </source>
</evidence>
<dbReference type="InterPro" id="IPR036645">
    <property type="entry name" value="Elafin-like_sf"/>
</dbReference>
<name>A0A9D4MKQ5_DREPO</name>
<accession>A0A9D4MKQ5</accession>
<dbReference type="PROSITE" id="PS51390">
    <property type="entry name" value="WAP"/>
    <property type="match status" value="1"/>
</dbReference>
<dbReference type="EMBL" id="JAIWYP010000001">
    <property type="protein sequence ID" value="KAH3878061.1"/>
    <property type="molecule type" value="Genomic_DNA"/>
</dbReference>
<comment type="caution">
    <text evidence="2">The sequence shown here is derived from an EMBL/GenBank/DDBJ whole genome shotgun (WGS) entry which is preliminary data.</text>
</comment>
<gene>
    <name evidence="2" type="ORF">DPMN_001942</name>
</gene>
<dbReference type="FunFam" id="4.10.75.10:FF:000001">
    <property type="entry name" value="Anosmin 1"/>
    <property type="match status" value="1"/>
</dbReference>
<evidence type="ECO:0000313" key="2">
    <source>
        <dbReference type="EMBL" id="KAH3878061.1"/>
    </source>
</evidence>
<evidence type="ECO:0000313" key="3">
    <source>
        <dbReference type="Proteomes" id="UP000828390"/>
    </source>
</evidence>
<reference evidence="2" key="2">
    <citation type="submission" date="2020-11" db="EMBL/GenBank/DDBJ databases">
        <authorList>
            <person name="McCartney M.A."/>
            <person name="Auch B."/>
            <person name="Kono T."/>
            <person name="Mallez S."/>
            <person name="Becker A."/>
            <person name="Gohl D.M."/>
            <person name="Silverstein K.A.T."/>
            <person name="Koren S."/>
            <person name="Bechman K.B."/>
            <person name="Herman A."/>
            <person name="Abrahante J.E."/>
            <person name="Garbe J."/>
        </authorList>
    </citation>
    <scope>NUCLEOTIDE SEQUENCE</scope>
    <source>
        <strain evidence="2">Duluth1</strain>
        <tissue evidence="2">Whole animal</tissue>
    </source>
</reference>